<evidence type="ECO:0000256" key="3">
    <source>
        <dbReference type="ARBA" id="ARBA00022448"/>
    </source>
</evidence>
<reference evidence="10" key="2">
    <citation type="journal article" date="2021" name="PeerJ">
        <title>Extensive microbial diversity within the chicken gut microbiome revealed by metagenomics and culture.</title>
        <authorList>
            <person name="Gilroy R."/>
            <person name="Ravi A."/>
            <person name="Getino M."/>
            <person name="Pursley I."/>
            <person name="Horton D.L."/>
            <person name="Alikhan N.F."/>
            <person name="Baker D."/>
            <person name="Gharbi K."/>
            <person name="Hall N."/>
            <person name="Watson M."/>
            <person name="Adriaenssens E.M."/>
            <person name="Foster-Nyarko E."/>
            <person name="Jarju S."/>
            <person name="Secka A."/>
            <person name="Antonio M."/>
            <person name="Oren A."/>
            <person name="Chaudhuri R.R."/>
            <person name="La Ragione R."/>
            <person name="Hildebrand F."/>
            <person name="Pallen M.J."/>
        </authorList>
    </citation>
    <scope>NUCLEOTIDE SEQUENCE</scope>
    <source>
        <strain evidence="10">17073</strain>
    </source>
</reference>
<evidence type="ECO:0000256" key="5">
    <source>
        <dbReference type="ARBA" id="ARBA00022692"/>
    </source>
</evidence>
<evidence type="ECO:0000256" key="1">
    <source>
        <dbReference type="ARBA" id="ARBA00004651"/>
    </source>
</evidence>
<evidence type="ECO:0000256" key="7">
    <source>
        <dbReference type="ARBA" id="ARBA00023136"/>
    </source>
</evidence>
<evidence type="ECO:0000256" key="2">
    <source>
        <dbReference type="ARBA" id="ARBA00007783"/>
    </source>
</evidence>
<feature type="transmembrane region" description="Helical" evidence="8">
    <location>
        <begin position="345"/>
        <end position="363"/>
    </location>
</feature>
<dbReference type="GO" id="GO:0140359">
    <property type="term" value="F:ABC-type transporter activity"/>
    <property type="evidence" value="ECO:0007669"/>
    <property type="project" value="InterPro"/>
</dbReference>
<dbReference type="PANTHER" id="PTHR30294:SF29">
    <property type="entry name" value="MULTIDRUG ABC TRANSPORTER PERMEASE YBHS-RELATED"/>
    <property type="match status" value="1"/>
</dbReference>
<dbReference type="Proteomes" id="UP000824076">
    <property type="component" value="Unassembled WGS sequence"/>
</dbReference>
<feature type="transmembrane region" description="Helical" evidence="8">
    <location>
        <begin position="20"/>
        <end position="39"/>
    </location>
</feature>
<comment type="caution">
    <text evidence="10">The sequence shown here is derived from an EMBL/GenBank/DDBJ whole genome shotgun (WGS) entry which is preliminary data.</text>
</comment>
<evidence type="ECO:0000256" key="4">
    <source>
        <dbReference type="ARBA" id="ARBA00022475"/>
    </source>
</evidence>
<comment type="subcellular location">
    <subcellularLocation>
        <location evidence="1">Cell membrane</location>
        <topology evidence="1">Multi-pass membrane protein</topology>
    </subcellularLocation>
</comment>
<dbReference type="Pfam" id="PF12698">
    <property type="entry name" value="ABC2_membrane_3"/>
    <property type="match status" value="1"/>
</dbReference>
<keyword evidence="3" id="KW-0813">Transport</keyword>
<feature type="transmembrane region" description="Helical" evidence="8">
    <location>
        <begin position="173"/>
        <end position="197"/>
    </location>
</feature>
<dbReference type="AlphaFoldDB" id="A0A9D1IL19"/>
<accession>A0A9D1IL19</accession>
<organism evidence="10 11">
    <name type="scientific">Candidatus Limisoma intestinavium</name>
    <dbReference type="NCBI Taxonomy" id="2840856"/>
    <lineage>
        <taxon>Bacteria</taxon>
        <taxon>Pseudomonadati</taxon>
        <taxon>Bacteroidota</taxon>
        <taxon>Bacteroidia</taxon>
        <taxon>Bacteroidales</taxon>
        <taxon>Candidatus Limisoma</taxon>
    </lineage>
</organism>
<dbReference type="InterPro" id="IPR047817">
    <property type="entry name" value="ABC2_TM_bact-type"/>
</dbReference>
<comment type="similarity">
    <text evidence="2">Belongs to the ABC-2 integral membrane protein family.</text>
</comment>
<feature type="transmembrane region" description="Helical" evidence="8">
    <location>
        <begin position="223"/>
        <end position="245"/>
    </location>
</feature>
<keyword evidence="4" id="KW-1003">Cell membrane</keyword>
<evidence type="ECO:0000256" key="6">
    <source>
        <dbReference type="ARBA" id="ARBA00022989"/>
    </source>
</evidence>
<dbReference type="Gene3D" id="3.40.1710.10">
    <property type="entry name" value="abc type-2 transporter like domain"/>
    <property type="match status" value="1"/>
</dbReference>
<keyword evidence="7 8" id="KW-0472">Membrane</keyword>
<evidence type="ECO:0000313" key="10">
    <source>
        <dbReference type="EMBL" id="HIU38566.1"/>
    </source>
</evidence>
<protein>
    <submittedName>
        <fullName evidence="10">ABC transporter permease</fullName>
    </submittedName>
</protein>
<keyword evidence="5 8" id="KW-0812">Transmembrane</keyword>
<name>A0A9D1IL19_9BACT</name>
<evidence type="ECO:0000256" key="8">
    <source>
        <dbReference type="SAM" id="Phobius"/>
    </source>
</evidence>
<sequence length="367" mass="41372">MRTLLYLLDKEFRQFFRDPFMPRMVLIFPVMIMLIFPFATNMDFKNINICIVDNDNSNLSRQIASKIDHSSYFILKKMPSGYQQALSDMNRYGLDIILEIPENFEKSIFRNESIELSITANAVNASKAATGSNYLAQILSSTFAEQSALKGLENPQSLITVRNLYNPTENYRYFMIPALMVMLIIIVCGALPALNIVKEKEAGTIEQINVSPIGKITFTFGKLIPYWIIGIFILSIALVIAKIMYGLSPAGALWIVYANAFLFTLAISSFGLIVSNFSNTMQQAMFIMFFFIMIFVLMSGLLTPISSMPEWAQYITAFIPPRYFIEIMRAVYLKGSGISDIYPEFVRLAGITVLLAVAAVASYKKQS</sequence>
<reference evidence="10" key="1">
    <citation type="submission" date="2020-10" db="EMBL/GenBank/DDBJ databases">
        <authorList>
            <person name="Gilroy R."/>
        </authorList>
    </citation>
    <scope>NUCLEOTIDE SEQUENCE</scope>
    <source>
        <strain evidence="10">17073</strain>
    </source>
</reference>
<gene>
    <name evidence="10" type="ORF">IAD18_02730</name>
</gene>
<dbReference type="PROSITE" id="PS51012">
    <property type="entry name" value="ABC_TM2"/>
    <property type="match status" value="1"/>
</dbReference>
<keyword evidence="6 8" id="KW-1133">Transmembrane helix</keyword>
<dbReference type="PANTHER" id="PTHR30294">
    <property type="entry name" value="MEMBRANE COMPONENT OF ABC TRANSPORTER YHHJ-RELATED"/>
    <property type="match status" value="1"/>
</dbReference>
<dbReference type="InterPro" id="IPR013525">
    <property type="entry name" value="ABC2_TM"/>
</dbReference>
<dbReference type="EMBL" id="DVMS01000075">
    <property type="protein sequence ID" value="HIU38566.1"/>
    <property type="molecule type" value="Genomic_DNA"/>
</dbReference>
<dbReference type="GO" id="GO:0005886">
    <property type="term" value="C:plasma membrane"/>
    <property type="evidence" value="ECO:0007669"/>
    <property type="project" value="UniProtKB-SubCell"/>
</dbReference>
<dbReference type="InterPro" id="IPR051449">
    <property type="entry name" value="ABC-2_transporter_component"/>
</dbReference>
<evidence type="ECO:0000259" key="9">
    <source>
        <dbReference type="PROSITE" id="PS51012"/>
    </source>
</evidence>
<evidence type="ECO:0000313" key="11">
    <source>
        <dbReference type="Proteomes" id="UP000824076"/>
    </source>
</evidence>
<proteinExistence type="inferred from homology"/>
<feature type="transmembrane region" description="Helical" evidence="8">
    <location>
        <begin position="286"/>
        <end position="305"/>
    </location>
</feature>
<feature type="transmembrane region" description="Helical" evidence="8">
    <location>
        <begin position="251"/>
        <end position="274"/>
    </location>
</feature>
<feature type="domain" description="ABC transmembrane type-2" evidence="9">
    <location>
        <begin position="136"/>
        <end position="366"/>
    </location>
</feature>